<dbReference type="SUPFAM" id="SSF159774">
    <property type="entry name" value="YerB-like"/>
    <property type="match status" value="1"/>
</dbReference>
<evidence type="ECO:0000313" key="3">
    <source>
        <dbReference type="EMBL" id="RHA91264.1"/>
    </source>
</evidence>
<protein>
    <submittedName>
        <fullName evidence="3">DUF3048 domain-containing protein</fullName>
    </submittedName>
</protein>
<evidence type="ECO:0000259" key="2">
    <source>
        <dbReference type="Pfam" id="PF17479"/>
    </source>
</evidence>
<dbReference type="InterPro" id="IPR035328">
    <property type="entry name" value="DUF3048_C"/>
</dbReference>
<proteinExistence type="predicted"/>
<sequence length="380" mass="42844">MKILRYERYLQLKKRALLLGMMLTLAVTSVGCGKKEADANITEPIYEESSEEAVVGDVVDNEEEEDLPDGKVRNELTGELIDESLANQRPIAVMVDNESIALPHYGLTQADVVYEMMNSTENGRITRFMALVKDWETLEQFGSIRSARVTNCILAAEWNAVLCHDGGPFYIDEYIALPSVDDFNGGFSRVNNGKSREYTEYIVSGDLDKKFASTGASKEYNKYYTENHFKFAKEDTDIADGTSAVTVDIPFPHNGSYLTYDESEKVYKYFEYKKEHVDPQNGNAQLSFKNVILQCTPFELHSWGDGVYDPNGYMYYKIENNKGTGYYITNGKAEEITWSKGGLTDNTKYYDASGNEIKINIGKTYIALVPDDAWGDLVVE</sequence>
<dbReference type="Proteomes" id="UP000283492">
    <property type="component" value="Unassembled WGS sequence"/>
</dbReference>
<reference evidence="3 4" key="1">
    <citation type="submission" date="2018-08" db="EMBL/GenBank/DDBJ databases">
        <title>A genome reference for cultivated species of the human gut microbiota.</title>
        <authorList>
            <person name="Zou Y."/>
            <person name="Xue W."/>
            <person name="Luo G."/>
        </authorList>
    </citation>
    <scope>NUCLEOTIDE SEQUENCE [LARGE SCALE GENOMIC DNA]</scope>
    <source>
        <strain evidence="3 4">AM42-1AC</strain>
    </source>
</reference>
<gene>
    <name evidence="3" type="ORF">DW914_02600</name>
</gene>
<dbReference type="InterPro" id="IPR023158">
    <property type="entry name" value="YerB-like_sf"/>
</dbReference>
<dbReference type="InterPro" id="IPR021416">
    <property type="entry name" value="DUF3048_N"/>
</dbReference>
<organism evidence="3 4">
    <name type="scientific">Roseburia inulinivorans</name>
    <dbReference type="NCBI Taxonomy" id="360807"/>
    <lineage>
        <taxon>Bacteria</taxon>
        <taxon>Bacillati</taxon>
        <taxon>Bacillota</taxon>
        <taxon>Clostridia</taxon>
        <taxon>Lachnospirales</taxon>
        <taxon>Lachnospiraceae</taxon>
        <taxon>Roseburia</taxon>
    </lineage>
</organism>
<name>A0A3R6CUG0_9FIRM</name>
<evidence type="ECO:0000313" key="4">
    <source>
        <dbReference type="Proteomes" id="UP000283492"/>
    </source>
</evidence>
<comment type="caution">
    <text evidence="3">The sequence shown here is derived from an EMBL/GenBank/DDBJ whole genome shotgun (WGS) entry which is preliminary data.</text>
</comment>
<feature type="domain" description="DUF3048" evidence="2">
    <location>
        <begin position="247"/>
        <end position="366"/>
    </location>
</feature>
<evidence type="ECO:0000259" key="1">
    <source>
        <dbReference type="Pfam" id="PF11258"/>
    </source>
</evidence>
<accession>A0A3R6CUG0</accession>
<dbReference type="Pfam" id="PF17479">
    <property type="entry name" value="DUF3048_C"/>
    <property type="match status" value="1"/>
</dbReference>
<dbReference type="AlphaFoldDB" id="A0A3R6CUG0"/>
<dbReference type="EMBL" id="QSFX01000002">
    <property type="protein sequence ID" value="RHA91264.1"/>
    <property type="molecule type" value="Genomic_DNA"/>
</dbReference>
<dbReference type="Pfam" id="PF11258">
    <property type="entry name" value="DUF3048"/>
    <property type="match status" value="1"/>
</dbReference>
<dbReference type="Gene3D" id="3.50.90.10">
    <property type="entry name" value="YerB-like"/>
    <property type="match status" value="1"/>
</dbReference>
<dbReference type="PROSITE" id="PS51257">
    <property type="entry name" value="PROKAR_LIPOPROTEIN"/>
    <property type="match status" value="1"/>
</dbReference>
<feature type="domain" description="DUF3048" evidence="1">
    <location>
        <begin position="76"/>
        <end position="215"/>
    </location>
</feature>